<evidence type="ECO:0000259" key="4">
    <source>
        <dbReference type="PROSITE" id="PS50042"/>
    </source>
</evidence>
<dbReference type="Pfam" id="PF13545">
    <property type="entry name" value="HTH_Crp_2"/>
    <property type="match status" value="1"/>
</dbReference>
<dbReference type="CDD" id="cd00038">
    <property type="entry name" value="CAP_ED"/>
    <property type="match status" value="1"/>
</dbReference>
<reference evidence="6 7" key="1">
    <citation type="submission" date="2014-10" db="EMBL/GenBank/DDBJ databases">
        <title>Draft genome sequence of Actinoplanes utahensis NRRL 12052.</title>
        <authorList>
            <person name="Velasco-Bucheli B."/>
            <person name="del Cerro C."/>
            <person name="Hormigo D."/>
            <person name="Garcia J.L."/>
            <person name="Acebal C."/>
            <person name="Arroyo M."/>
            <person name="de la Mata I."/>
        </authorList>
    </citation>
    <scope>NUCLEOTIDE SEQUENCE [LARGE SCALE GENOMIC DNA]</scope>
    <source>
        <strain evidence="6 7">NRRL 12052</strain>
    </source>
</reference>
<protein>
    <recommendedName>
        <fullName evidence="8">Crp/Fnr family transcriptional regulator</fullName>
    </recommendedName>
</protein>
<feature type="domain" description="HTH crp-type" evidence="5">
    <location>
        <begin position="87"/>
        <end position="158"/>
    </location>
</feature>
<dbReference type="InterPro" id="IPR000595">
    <property type="entry name" value="cNMP-bd_dom"/>
</dbReference>
<evidence type="ECO:0008006" key="8">
    <source>
        <dbReference type="Google" id="ProtNLM"/>
    </source>
</evidence>
<name>A0A0A6UHG5_ACTUT</name>
<gene>
    <name evidence="6" type="ORF">MB27_22645</name>
</gene>
<evidence type="ECO:0000256" key="2">
    <source>
        <dbReference type="ARBA" id="ARBA00023125"/>
    </source>
</evidence>
<dbReference type="PROSITE" id="PS50042">
    <property type="entry name" value="CNMP_BINDING_3"/>
    <property type="match status" value="1"/>
</dbReference>
<dbReference type="SUPFAM" id="SSF51206">
    <property type="entry name" value="cAMP-binding domain-like"/>
    <property type="match status" value="1"/>
</dbReference>
<dbReference type="Gene3D" id="2.60.120.10">
    <property type="entry name" value="Jelly Rolls"/>
    <property type="match status" value="1"/>
</dbReference>
<proteinExistence type="predicted"/>
<dbReference type="AlphaFoldDB" id="A0A0A6UHG5"/>
<dbReference type="Pfam" id="PF00027">
    <property type="entry name" value="cNMP_binding"/>
    <property type="match status" value="1"/>
</dbReference>
<keyword evidence="7" id="KW-1185">Reference proteome</keyword>
<evidence type="ECO:0000256" key="1">
    <source>
        <dbReference type="ARBA" id="ARBA00023015"/>
    </source>
</evidence>
<dbReference type="InterPro" id="IPR012318">
    <property type="entry name" value="HTH_CRP"/>
</dbReference>
<evidence type="ECO:0000313" key="7">
    <source>
        <dbReference type="Proteomes" id="UP000054537"/>
    </source>
</evidence>
<feature type="domain" description="Cyclic nucleotide-binding" evidence="4">
    <location>
        <begin position="1"/>
        <end position="43"/>
    </location>
</feature>
<sequence length="164" mass="18220">MVYHAASGSEILLAIRGPGDLLGEFGYGDREPRSASVIAIEPCLGSLVTDSHFTAWLAAHQNHRQLDRYVLAKTREAAKVTWQLTRCRPAQRLAALLLEIVSTGRSRSPEPLTIPMSQEEIARGLGLARSSITPVLAEWKRRRIVSITRSHMTVLDLEALQREL</sequence>
<dbReference type="InterPro" id="IPR018490">
    <property type="entry name" value="cNMP-bd_dom_sf"/>
</dbReference>
<dbReference type="EMBL" id="JRTT01000027">
    <property type="protein sequence ID" value="KHD75490.1"/>
    <property type="molecule type" value="Genomic_DNA"/>
</dbReference>
<dbReference type="InterPro" id="IPR014710">
    <property type="entry name" value="RmlC-like_jellyroll"/>
</dbReference>
<dbReference type="GO" id="GO:0003677">
    <property type="term" value="F:DNA binding"/>
    <property type="evidence" value="ECO:0007669"/>
    <property type="project" value="UniProtKB-KW"/>
</dbReference>
<dbReference type="InterPro" id="IPR036390">
    <property type="entry name" value="WH_DNA-bd_sf"/>
</dbReference>
<keyword evidence="1" id="KW-0805">Transcription regulation</keyword>
<dbReference type="eggNOG" id="COG0664">
    <property type="taxonomic scope" value="Bacteria"/>
</dbReference>
<evidence type="ECO:0000313" key="6">
    <source>
        <dbReference type="EMBL" id="KHD75490.1"/>
    </source>
</evidence>
<evidence type="ECO:0000256" key="3">
    <source>
        <dbReference type="ARBA" id="ARBA00023163"/>
    </source>
</evidence>
<organism evidence="6 7">
    <name type="scientific">Actinoplanes utahensis</name>
    <dbReference type="NCBI Taxonomy" id="1869"/>
    <lineage>
        <taxon>Bacteria</taxon>
        <taxon>Bacillati</taxon>
        <taxon>Actinomycetota</taxon>
        <taxon>Actinomycetes</taxon>
        <taxon>Micromonosporales</taxon>
        <taxon>Micromonosporaceae</taxon>
        <taxon>Actinoplanes</taxon>
    </lineage>
</organism>
<dbReference type="SUPFAM" id="SSF46785">
    <property type="entry name" value="Winged helix' DNA-binding domain"/>
    <property type="match status" value="1"/>
</dbReference>
<accession>A0A0A6UHG5</accession>
<comment type="caution">
    <text evidence="6">The sequence shown here is derived from an EMBL/GenBank/DDBJ whole genome shotgun (WGS) entry which is preliminary data.</text>
</comment>
<dbReference type="SMART" id="SM00419">
    <property type="entry name" value="HTH_CRP"/>
    <property type="match status" value="1"/>
</dbReference>
<dbReference type="Proteomes" id="UP000054537">
    <property type="component" value="Unassembled WGS sequence"/>
</dbReference>
<dbReference type="PROSITE" id="PS51063">
    <property type="entry name" value="HTH_CRP_2"/>
    <property type="match status" value="1"/>
</dbReference>
<dbReference type="GO" id="GO:0006355">
    <property type="term" value="P:regulation of DNA-templated transcription"/>
    <property type="evidence" value="ECO:0007669"/>
    <property type="project" value="InterPro"/>
</dbReference>
<evidence type="ECO:0000259" key="5">
    <source>
        <dbReference type="PROSITE" id="PS51063"/>
    </source>
</evidence>
<dbReference type="STRING" id="1869.MB27_22645"/>
<keyword evidence="3" id="KW-0804">Transcription</keyword>
<keyword evidence="2" id="KW-0238">DNA-binding</keyword>